<comment type="cofactor">
    <cofactor evidence="7 9">
        <name>Mg(2+)</name>
        <dbReference type="ChEBI" id="CHEBI:18420"/>
    </cofactor>
</comment>
<keyword evidence="7" id="KW-0131">Cell cycle</keyword>
<dbReference type="UniPathway" id="UPA00219"/>
<evidence type="ECO:0000256" key="3">
    <source>
        <dbReference type="ARBA" id="ARBA00022679"/>
    </source>
</evidence>
<feature type="transmembrane region" description="Helical" evidence="7">
    <location>
        <begin position="192"/>
        <end position="210"/>
    </location>
</feature>
<sequence>MAQALFMGGLSFLLAVIWGPPLIRWLRANGVGKKIRIEGPRTHQVKVGTPTMGGLMIVLPVVSLTLVLNLGNLIANTAAGRAFLRQMGWTGDQLIGRSILVPVAAMLAFGALGAVDDWMGTRGGNGLLARHKFPIQIVLGTALALVLHFGMGLRSMAIPTVPQKIDIGLFYLPIAVFIIVGSANAINLTDGLDGLAGIITATSFIAYGVIAYLQGQIYLATFAFIVVGACMAFLWFNAHPAQLFMGDVGSQALGATLGVVALMTGQWLLLPVIALIPVAETLSVILQVAYFKWTKGKRLFRMSPLHHHFELLGWSETQVVQRFWLIAIWSAMIGVALALL</sequence>
<evidence type="ECO:0000256" key="4">
    <source>
        <dbReference type="ARBA" id="ARBA00022692"/>
    </source>
</evidence>
<dbReference type="Pfam" id="PF00953">
    <property type="entry name" value="Glycos_transf_4"/>
    <property type="match status" value="1"/>
</dbReference>
<gene>
    <name evidence="7" type="primary">mraY</name>
    <name evidence="10" type="ORF">SAMN02746019_00007080</name>
</gene>
<dbReference type="Proteomes" id="UP000197025">
    <property type="component" value="Unassembled WGS sequence"/>
</dbReference>
<comment type="subcellular location">
    <subcellularLocation>
        <location evidence="7">Cell membrane</location>
        <topology evidence="7">Multi-pass membrane protein</topology>
    </subcellularLocation>
    <subcellularLocation>
        <location evidence="1">Membrane</location>
        <topology evidence="1">Multi-pass membrane protein</topology>
    </subcellularLocation>
</comment>
<dbReference type="CDD" id="cd06852">
    <property type="entry name" value="GT_MraY"/>
    <property type="match status" value="1"/>
</dbReference>
<keyword evidence="7" id="KW-0133">Cell shape</keyword>
<feature type="transmembrane region" description="Helical" evidence="7">
    <location>
        <begin position="323"/>
        <end position="339"/>
    </location>
</feature>
<keyword evidence="7 9" id="KW-0479">Metal-binding</keyword>
<dbReference type="PROSITE" id="PS01348">
    <property type="entry name" value="MRAY_2"/>
    <property type="match status" value="1"/>
</dbReference>
<dbReference type="GO" id="GO:0008963">
    <property type="term" value="F:phospho-N-acetylmuramoyl-pentapeptide-transferase activity"/>
    <property type="evidence" value="ECO:0007669"/>
    <property type="project" value="UniProtKB-UniRule"/>
</dbReference>
<dbReference type="HAMAP" id="MF_00038">
    <property type="entry name" value="MraY"/>
    <property type="match status" value="1"/>
</dbReference>
<evidence type="ECO:0000256" key="1">
    <source>
        <dbReference type="ARBA" id="ARBA00004141"/>
    </source>
</evidence>
<keyword evidence="7" id="KW-0573">Peptidoglycan synthesis</keyword>
<reference evidence="11" key="1">
    <citation type="submission" date="2017-06" db="EMBL/GenBank/DDBJ databases">
        <authorList>
            <person name="Varghese N."/>
            <person name="Submissions S."/>
        </authorList>
    </citation>
    <scope>NUCLEOTIDE SEQUENCE [LARGE SCALE GENOMIC DNA]</scope>
    <source>
        <strain evidence="11">JAD2</strain>
    </source>
</reference>
<comment type="similarity">
    <text evidence="2 7">Belongs to the glycosyltransferase 4 family. MraY subfamily.</text>
</comment>
<dbReference type="EMBL" id="FYEK01000027">
    <property type="protein sequence ID" value="SNB63794.1"/>
    <property type="molecule type" value="Genomic_DNA"/>
</dbReference>
<keyword evidence="7" id="KW-1003">Cell membrane</keyword>
<dbReference type="PROSITE" id="PS01347">
    <property type="entry name" value="MRAY_1"/>
    <property type="match status" value="1"/>
</dbReference>
<dbReference type="GO" id="GO:0071555">
    <property type="term" value="P:cell wall organization"/>
    <property type="evidence" value="ECO:0007669"/>
    <property type="project" value="UniProtKB-KW"/>
</dbReference>
<feature type="binding site" evidence="9">
    <location>
        <position position="247"/>
    </location>
    <ligand>
        <name>Mg(2+)</name>
        <dbReference type="ChEBI" id="CHEBI:18420"/>
    </ligand>
</feature>
<comment type="function">
    <text evidence="7">Catalyzes the initial step of the lipid cycle reactions in the biosynthesis of the cell wall peptidoglycan: transfers peptidoglycan precursor phospho-MurNAc-pentapeptide from UDP-MurNAc-pentapeptide onto the lipid carrier undecaprenyl phosphate, yielding undecaprenyl-pyrophosphoryl-MurNAc-pentapeptide, known as lipid I.</text>
</comment>
<dbReference type="InterPro" id="IPR003524">
    <property type="entry name" value="PNAcMuramoyl-5peptid_Trfase"/>
</dbReference>
<evidence type="ECO:0000256" key="2">
    <source>
        <dbReference type="ARBA" id="ARBA00005583"/>
    </source>
</evidence>
<keyword evidence="3 7" id="KW-0808">Transferase</keyword>
<feature type="binding site" evidence="9">
    <location>
        <position position="187"/>
    </location>
    <ligand>
        <name>Mg(2+)</name>
        <dbReference type="ChEBI" id="CHEBI:18420"/>
    </ligand>
</feature>
<accession>A0A212QVT3</accession>
<comment type="catalytic activity">
    <reaction evidence="7">
        <text>UDP-N-acetyl-alpha-D-muramoyl-L-alanyl-gamma-D-glutamyl-meso-2,6-diaminopimeloyl-D-alanyl-D-alanine + di-trans,octa-cis-undecaprenyl phosphate = di-trans,octa-cis-undecaprenyl diphospho-N-acetyl-alpha-D-muramoyl-L-alanyl-D-glutamyl-meso-2,6-diaminopimeloyl-D-alanyl-D-alanine + UMP</text>
        <dbReference type="Rhea" id="RHEA:28386"/>
        <dbReference type="ChEBI" id="CHEBI:57865"/>
        <dbReference type="ChEBI" id="CHEBI:60392"/>
        <dbReference type="ChEBI" id="CHEBI:61386"/>
        <dbReference type="ChEBI" id="CHEBI:61387"/>
        <dbReference type="EC" id="2.7.8.13"/>
    </reaction>
</comment>
<evidence type="ECO:0000313" key="10">
    <source>
        <dbReference type="EMBL" id="SNB63794.1"/>
    </source>
</evidence>
<evidence type="ECO:0000256" key="6">
    <source>
        <dbReference type="ARBA" id="ARBA00023136"/>
    </source>
</evidence>
<dbReference type="InterPro" id="IPR018480">
    <property type="entry name" value="PNAcMuramoyl-5peptid_Trfase_CS"/>
</dbReference>
<dbReference type="GO" id="GO:0009252">
    <property type="term" value="P:peptidoglycan biosynthetic process"/>
    <property type="evidence" value="ECO:0007669"/>
    <property type="project" value="UniProtKB-UniRule"/>
</dbReference>
<dbReference type="InterPro" id="IPR000715">
    <property type="entry name" value="Glycosyl_transferase_4"/>
</dbReference>
<organism evidence="10 11">
    <name type="scientific">Thermoflexus hugenholtzii JAD2</name>
    <dbReference type="NCBI Taxonomy" id="877466"/>
    <lineage>
        <taxon>Bacteria</taxon>
        <taxon>Bacillati</taxon>
        <taxon>Chloroflexota</taxon>
        <taxon>Thermoflexia</taxon>
        <taxon>Thermoflexales</taxon>
        <taxon>Thermoflexaceae</taxon>
        <taxon>Thermoflexus</taxon>
    </lineage>
</organism>
<feature type="transmembrane region" description="Helical" evidence="7">
    <location>
        <begin position="52"/>
        <end position="74"/>
    </location>
</feature>
<name>A0A212QVT3_9CHLR</name>
<feature type="transmembrane region" description="Helical" evidence="7">
    <location>
        <begin position="94"/>
        <end position="115"/>
    </location>
</feature>
<keyword evidence="11" id="KW-1185">Reference proteome</keyword>
<keyword evidence="6 7" id="KW-0472">Membrane</keyword>
<feature type="transmembrane region" description="Helical" evidence="7">
    <location>
        <begin position="267"/>
        <end position="291"/>
    </location>
</feature>
<dbReference type="AlphaFoldDB" id="A0A212QVT3"/>
<dbReference type="EC" id="2.7.8.13" evidence="7 8"/>
<proteinExistence type="inferred from homology"/>
<dbReference type="InParanoid" id="A0A212QVT3"/>
<dbReference type="GO" id="GO:0008360">
    <property type="term" value="P:regulation of cell shape"/>
    <property type="evidence" value="ECO:0007669"/>
    <property type="project" value="UniProtKB-KW"/>
</dbReference>
<evidence type="ECO:0000256" key="8">
    <source>
        <dbReference type="NCBIfam" id="TIGR00445"/>
    </source>
</evidence>
<evidence type="ECO:0000313" key="11">
    <source>
        <dbReference type="Proteomes" id="UP000197025"/>
    </source>
</evidence>
<dbReference type="NCBIfam" id="TIGR00445">
    <property type="entry name" value="mraY"/>
    <property type="match status" value="1"/>
</dbReference>
<keyword evidence="4 7" id="KW-0812">Transmembrane</keyword>
<dbReference type="GO" id="GO:0046872">
    <property type="term" value="F:metal ion binding"/>
    <property type="evidence" value="ECO:0007669"/>
    <property type="project" value="UniProtKB-KW"/>
</dbReference>
<protein>
    <recommendedName>
        <fullName evidence="7 8">Phospho-N-acetylmuramoyl-pentapeptide-transferase</fullName>
        <ecNumber evidence="7 8">2.7.8.13</ecNumber>
    </recommendedName>
    <alternativeName>
        <fullName evidence="7">UDP-MurNAc-pentapeptide phosphotransferase</fullName>
    </alternativeName>
</protein>
<feature type="transmembrane region" description="Helical" evidence="7">
    <location>
        <begin position="165"/>
        <end position="186"/>
    </location>
</feature>
<dbReference type="FunCoup" id="A0A212QVT3">
    <property type="interactions" value="401"/>
</dbReference>
<dbReference type="RefSeq" id="WP_200808110.1">
    <property type="nucleotide sequence ID" value="NZ_FYEK01000027.1"/>
</dbReference>
<dbReference type="GO" id="GO:0005886">
    <property type="term" value="C:plasma membrane"/>
    <property type="evidence" value="ECO:0007669"/>
    <property type="project" value="UniProtKB-SubCell"/>
</dbReference>
<feature type="transmembrane region" description="Helical" evidence="7">
    <location>
        <begin position="217"/>
        <end position="236"/>
    </location>
</feature>
<comment type="pathway">
    <text evidence="7">Cell wall biogenesis; peptidoglycan biosynthesis.</text>
</comment>
<dbReference type="PANTHER" id="PTHR22926">
    <property type="entry name" value="PHOSPHO-N-ACETYLMURAMOYL-PENTAPEPTIDE-TRANSFERASE"/>
    <property type="match status" value="1"/>
</dbReference>
<evidence type="ECO:0000256" key="7">
    <source>
        <dbReference type="HAMAP-Rule" id="MF_00038"/>
    </source>
</evidence>
<evidence type="ECO:0000256" key="5">
    <source>
        <dbReference type="ARBA" id="ARBA00022989"/>
    </source>
</evidence>
<dbReference type="GO" id="GO:0051301">
    <property type="term" value="P:cell division"/>
    <property type="evidence" value="ECO:0007669"/>
    <property type="project" value="UniProtKB-KW"/>
</dbReference>
<keyword evidence="7 9" id="KW-0460">Magnesium</keyword>
<keyword evidence="5 7" id="KW-1133">Transmembrane helix</keyword>
<dbReference type="PANTHER" id="PTHR22926:SF5">
    <property type="entry name" value="PHOSPHO-N-ACETYLMURAMOYL-PENTAPEPTIDE-TRANSFERASE HOMOLOG"/>
    <property type="match status" value="1"/>
</dbReference>
<keyword evidence="7" id="KW-0132">Cell division</keyword>
<dbReference type="GO" id="GO:0051992">
    <property type="term" value="F:UDP-N-acetylmuramoyl-L-alanyl-D-glutamyl-meso-2,6-diaminopimelyl-D-alanyl-D-alanine:undecaprenyl-phosphate transferase activity"/>
    <property type="evidence" value="ECO:0007669"/>
    <property type="project" value="RHEA"/>
</dbReference>
<keyword evidence="7" id="KW-0961">Cell wall biogenesis/degradation</keyword>
<evidence type="ECO:0000256" key="9">
    <source>
        <dbReference type="PIRSR" id="PIRSR600715-1"/>
    </source>
</evidence>
<feature type="transmembrane region" description="Helical" evidence="7">
    <location>
        <begin position="135"/>
        <end position="153"/>
    </location>
</feature>